<dbReference type="Gene3D" id="2.160.10.10">
    <property type="entry name" value="Hexapeptide repeat proteins"/>
    <property type="match status" value="1"/>
</dbReference>
<keyword evidence="2" id="KW-0444">Lipid biosynthesis</keyword>
<keyword evidence="4 9" id="KW-0808">Transferase</keyword>
<keyword evidence="6" id="KW-0443">Lipid metabolism</keyword>
<evidence type="ECO:0000313" key="10">
    <source>
        <dbReference type="Proteomes" id="UP000245535"/>
    </source>
</evidence>
<dbReference type="PANTHER" id="PTHR43480">
    <property type="entry name" value="ACYL-[ACYL-CARRIER-PROTEIN]--UDP-N-ACETYLGLUCOSAMINE O-ACYLTRANSFERASE"/>
    <property type="match status" value="1"/>
</dbReference>
<dbReference type="Gene3D" id="1.20.1180.10">
    <property type="entry name" value="Udp N-acetylglucosamine O-acyltransferase, C-terminal domain"/>
    <property type="match status" value="1"/>
</dbReference>
<protein>
    <submittedName>
        <fullName evidence="9">Acyl-[acyl-carrier-protein]--UDP-N-acetylglucosamine O-acyltransferase</fullName>
    </submittedName>
</protein>
<evidence type="ECO:0000256" key="4">
    <source>
        <dbReference type="ARBA" id="ARBA00022679"/>
    </source>
</evidence>
<evidence type="ECO:0000256" key="2">
    <source>
        <dbReference type="ARBA" id="ARBA00022516"/>
    </source>
</evidence>
<dbReference type="PROSITE" id="PS00101">
    <property type="entry name" value="HEXAPEP_TRANSFERASES"/>
    <property type="match status" value="1"/>
</dbReference>
<dbReference type="Pfam" id="PF00132">
    <property type="entry name" value="Hexapep"/>
    <property type="match status" value="2"/>
</dbReference>
<evidence type="ECO:0000313" key="9">
    <source>
        <dbReference type="EMBL" id="PWJ44807.1"/>
    </source>
</evidence>
<dbReference type="InterPro" id="IPR037157">
    <property type="entry name" value="Acetyltransf_C_sf"/>
</dbReference>
<dbReference type="PANTHER" id="PTHR43480:SF1">
    <property type="entry name" value="ACYL-[ACYL-CARRIER-PROTEIN]--UDP-N-ACETYLGLUCOSAMINE O-ACYLTRANSFERASE, MITOCHONDRIAL-RELATED"/>
    <property type="match status" value="1"/>
</dbReference>
<dbReference type="Proteomes" id="UP000245535">
    <property type="component" value="Unassembled WGS sequence"/>
</dbReference>
<dbReference type="NCBIfam" id="NF003657">
    <property type="entry name" value="PRK05289.1"/>
    <property type="match status" value="1"/>
</dbReference>
<keyword evidence="1" id="KW-0963">Cytoplasm</keyword>
<dbReference type="AlphaFoldDB" id="A0A316A4W7"/>
<keyword evidence="10" id="KW-1185">Reference proteome</keyword>
<evidence type="ECO:0000256" key="7">
    <source>
        <dbReference type="ARBA" id="ARBA00023315"/>
    </source>
</evidence>
<evidence type="ECO:0000259" key="8">
    <source>
        <dbReference type="Pfam" id="PF13720"/>
    </source>
</evidence>
<dbReference type="OrthoDB" id="9807278at2"/>
<dbReference type="GO" id="GO:0008780">
    <property type="term" value="F:acyl-[acyl-carrier-protein]-UDP-N-acetylglucosamine O-acyltransferase activity"/>
    <property type="evidence" value="ECO:0007669"/>
    <property type="project" value="InterPro"/>
</dbReference>
<dbReference type="GO" id="GO:0016020">
    <property type="term" value="C:membrane"/>
    <property type="evidence" value="ECO:0007669"/>
    <property type="project" value="GOC"/>
</dbReference>
<evidence type="ECO:0000256" key="3">
    <source>
        <dbReference type="ARBA" id="ARBA00022556"/>
    </source>
</evidence>
<evidence type="ECO:0000256" key="6">
    <source>
        <dbReference type="ARBA" id="ARBA00023098"/>
    </source>
</evidence>
<sequence>MISPLASIDPNAKIDEGVEIGPFTTVYGDVEIGKGTWIGPNVTIMDGARIGENCKIFPGAVISAVPQDLKFEGEYTTTVIGNNTVLRECVTINRGTSDKMMTKIGENCLLMAYVHVAHDCIIANNCIFSNAVQIAGHVEIDEFTIVGGTAAIHQFVKIGKHAFVAGGSLVRKDVPPFVKAANDPLSYCGVNGVGLRRRGFNDEEVRQIHEMYRTFYAKGLRKEVAIQQIEDEVHDCEAKNIIVDFLKNATRGVIKGY</sequence>
<evidence type="ECO:0000256" key="1">
    <source>
        <dbReference type="ARBA" id="ARBA00022490"/>
    </source>
</evidence>
<evidence type="ECO:0000256" key="5">
    <source>
        <dbReference type="ARBA" id="ARBA00022737"/>
    </source>
</evidence>
<keyword evidence="7 9" id="KW-0012">Acyltransferase</keyword>
<feature type="domain" description="UDP N-acetylglucosamine O-acyltransferase C-terminal" evidence="8">
    <location>
        <begin position="173"/>
        <end position="254"/>
    </location>
</feature>
<gene>
    <name evidence="9" type="ORF">BC781_1011185</name>
</gene>
<dbReference type="RefSeq" id="WP_109616276.1">
    <property type="nucleotide sequence ID" value="NZ_QGDO01000001.1"/>
</dbReference>
<reference evidence="9 10" key="1">
    <citation type="submission" date="2018-03" db="EMBL/GenBank/DDBJ databases">
        <title>Genomic Encyclopedia of Archaeal and Bacterial Type Strains, Phase II (KMG-II): from individual species to whole genera.</title>
        <authorList>
            <person name="Goeker M."/>
        </authorList>
    </citation>
    <scope>NUCLEOTIDE SEQUENCE [LARGE SCALE GENOMIC DNA]</scope>
    <source>
        <strain evidence="9 10">DSM 28229</strain>
    </source>
</reference>
<dbReference type="InterPro" id="IPR011004">
    <property type="entry name" value="Trimer_LpxA-like_sf"/>
</dbReference>
<keyword evidence="3" id="KW-0441">Lipid A biosynthesis</keyword>
<dbReference type="EMBL" id="QGDO01000001">
    <property type="protein sequence ID" value="PWJ44807.1"/>
    <property type="molecule type" value="Genomic_DNA"/>
</dbReference>
<dbReference type="InterPro" id="IPR029098">
    <property type="entry name" value="Acetyltransf_C"/>
</dbReference>
<dbReference type="InterPro" id="IPR001451">
    <property type="entry name" value="Hexapep"/>
</dbReference>
<proteinExistence type="predicted"/>
<dbReference type="InterPro" id="IPR010137">
    <property type="entry name" value="Lipid_A_LpxA"/>
</dbReference>
<accession>A0A316A4W7</accession>
<dbReference type="InterPro" id="IPR018357">
    <property type="entry name" value="Hexapep_transf_CS"/>
</dbReference>
<dbReference type="Pfam" id="PF13720">
    <property type="entry name" value="Acetyltransf_11"/>
    <property type="match status" value="1"/>
</dbReference>
<dbReference type="PIRSF" id="PIRSF000456">
    <property type="entry name" value="UDP-GlcNAc_acltr"/>
    <property type="match status" value="1"/>
</dbReference>
<dbReference type="CDD" id="cd03351">
    <property type="entry name" value="LbH_UDP-GlcNAc_AT"/>
    <property type="match status" value="1"/>
</dbReference>
<dbReference type="GO" id="GO:0009245">
    <property type="term" value="P:lipid A biosynthetic process"/>
    <property type="evidence" value="ECO:0007669"/>
    <property type="project" value="UniProtKB-KW"/>
</dbReference>
<dbReference type="NCBIfam" id="TIGR01852">
    <property type="entry name" value="lipid_A_lpxA"/>
    <property type="match status" value="1"/>
</dbReference>
<keyword evidence="5" id="KW-0677">Repeat</keyword>
<dbReference type="SUPFAM" id="SSF51161">
    <property type="entry name" value="Trimeric LpxA-like enzymes"/>
    <property type="match status" value="1"/>
</dbReference>
<name>A0A316A4W7_SEDFL</name>
<comment type="caution">
    <text evidence="9">The sequence shown here is derived from an EMBL/GenBank/DDBJ whole genome shotgun (WGS) entry which is preliminary data.</text>
</comment>
<organism evidence="9 10">
    <name type="scientific">Sediminitomix flava</name>
    <dbReference type="NCBI Taxonomy" id="379075"/>
    <lineage>
        <taxon>Bacteria</taxon>
        <taxon>Pseudomonadati</taxon>
        <taxon>Bacteroidota</taxon>
        <taxon>Cytophagia</taxon>
        <taxon>Cytophagales</taxon>
        <taxon>Flammeovirgaceae</taxon>
        <taxon>Sediminitomix</taxon>
    </lineage>
</organism>